<proteinExistence type="predicted"/>
<dbReference type="Proteomes" id="UP000053433">
    <property type="component" value="Unassembled WGS sequence"/>
</dbReference>
<name>A0A0W7TMY7_9FIRM</name>
<dbReference type="InterPro" id="IPR017647">
    <property type="entry name" value="Dnd_assoc_3"/>
</dbReference>
<dbReference type="NCBIfam" id="TIGR03238">
    <property type="entry name" value="dnd_assoc_3"/>
    <property type="match status" value="1"/>
</dbReference>
<sequence length="580" mass="67039">MLCEFVQELRKLRKLSMESVENTTSFDMFKQYMHVRRPVEDELRDMLVHVNSTNHKALILLCGSAGDGKSHLLSYLGNADSEHLLNSFELYNDATESSAPSLTSIDTLAVKLSAFDDQHILEDDGSRMVLAINLGTLNNFIESEKGGNFSLLKKYVEENEIFSSYVRPNAYQEGSVFQHVSFSDYQIFTLCEDGVRTTYLEELLNKIFDQSQGNPFFKAYQTNSTCTLCQKCPLRHNFEFLFNPVHRKGIINKIVEVVIKDKAIVSTRDVLNLVYDLLVHPKFSYETFCHVGTSETQYLTEYIRCTTPMLMYELDDVSPLLNAIRRHDILKDRQSELDLDVTRFHSLENIYETFQIATANTPYEHLNETTRIAVLGGIKPVLKTLVYRFIVRTKEMKGESPESSSQKQFFEYIQYLYYQNSGNERKLSKLYEATKKAVMNWDGQFDSDTICIDDSNDKFWVLEQLQIKPSLYKAQPPTSGEIQRFSPTLKLRFKKSSDVVSDAAEISMDYALYEMVSAMRDGYRPTVQDKNQHTDFVSFVQQLIEFGNKGSRITLVPKDHEHDYKMVFEENDFGYEFKVV</sequence>
<evidence type="ECO:0000313" key="1">
    <source>
        <dbReference type="EMBL" id="KUE75186.1"/>
    </source>
</evidence>
<organism evidence="1 2">
    <name type="scientific">Ruthenibacterium lactatiformans</name>
    <dbReference type="NCBI Taxonomy" id="1550024"/>
    <lineage>
        <taxon>Bacteria</taxon>
        <taxon>Bacillati</taxon>
        <taxon>Bacillota</taxon>
        <taxon>Clostridia</taxon>
        <taxon>Eubacteriales</taxon>
        <taxon>Oscillospiraceae</taxon>
        <taxon>Ruthenibacterium</taxon>
    </lineage>
</organism>
<gene>
    <name evidence="1" type="ORF">ASJ35_15065</name>
</gene>
<dbReference type="EMBL" id="LMUA01000027">
    <property type="protein sequence ID" value="KUE75186.1"/>
    <property type="molecule type" value="Genomic_DNA"/>
</dbReference>
<accession>A0A0W7TMY7</accession>
<protein>
    <recommendedName>
        <fullName evidence="3">DNA phosphorothioation-dependent restriction protein DptF</fullName>
    </recommendedName>
</protein>
<reference evidence="1 2" key="1">
    <citation type="submission" date="2015-10" db="EMBL/GenBank/DDBJ databases">
        <title>A novel member of the family Ruminococcaceae isolated from human faeces.</title>
        <authorList>
            <person name="Shkoporov A.N."/>
            <person name="Chaplin A.V."/>
            <person name="Motuzova O.V."/>
            <person name="Kafarskaia L.I."/>
            <person name="Efimov B.A."/>
        </authorList>
    </citation>
    <scope>NUCLEOTIDE SEQUENCE [LARGE SCALE GENOMIC DNA]</scope>
    <source>
        <strain evidence="1 2">668</strain>
    </source>
</reference>
<dbReference type="AlphaFoldDB" id="A0A0W7TMY7"/>
<comment type="caution">
    <text evidence="1">The sequence shown here is derived from an EMBL/GenBank/DDBJ whole genome shotgun (WGS) entry which is preliminary data.</text>
</comment>
<evidence type="ECO:0008006" key="3">
    <source>
        <dbReference type="Google" id="ProtNLM"/>
    </source>
</evidence>
<evidence type="ECO:0000313" key="2">
    <source>
        <dbReference type="Proteomes" id="UP000053433"/>
    </source>
</evidence>